<dbReference type="Pfam" id="PF12710">
    <property type="entry name" value="HAD"/>
    <property type="match status" value="1"/>
</dbReference>
<evidence type="ECO:0000313" key="3">
    <source>
        <dbReference type="Proteomes" id="UP000199288"/>
    </source>
</evidence>
<dbReference type="RefSeq" id="WP_092561968.1">
    <property type="nucleotide sequence ID" value="NZ_FNQV01000003.1"/>
</dbReference>
<dbReference type="NCBIfam" id="TIGR01488">
    <property type="entry name" value="HAD-SF-IB"/>
    <property type="match status" value="1"/>
</dbReference>
<dbReference type="SUPFAM" id="SSF56784">
    <property type="entry name" value="HAD-like"/>
    <property type="match status" value="1"/>
</dbReference>
<accession>A0A1H3X892</accession>
<evidence type="ECO:0000313" key="2">
    <source>
        <dbReference type="EMBL" id="SDZ95635.1"/>
    </source>
</evidence>
<dbReference type="Proteomes" id="UP000199288">
    <property type="component" value="Unassembled WGS sequence"/>
</dbReference>
<dbReference type="EMBL" id="FNQV01000003">
    <property type="protein sequence ID" value="SDZ95635.1"/>
    <property type="molecule type" value="Genomic_DNA"/>
</dbReference>
<comment type="similarity">
    <text evidence="1">Belongs to the HAD-like hydrolase superfamily. SerB family.</text>
</comment>
<dbReference type="InterPro" id="IPR023214">
    <property type="entry name" value="HAD_sf"/>
</dbReference>
<keyword evidence="2" id="KW-0378">Hydrolase</keyword>
<keyword evidence="3" id="KW-1185">Reference proteome</keyword>
<dbReference type="OrthoDB" id="25607at2"/>
<name>A0A1H3X892_9ACTO</name>
<dbReference type="AlphaFoldDB" id="A0A1H3X892"/>
<organism evidence="2 3">
    <name type="scientific">Bowdeniella nasicola</name>
    <dbReference type="NCBI Taxonomy" id="208480"/>
    <lineage>
        <taxon>Bacteria</taxon>
        <taxon>Bacillati</taxon>
        <taxon>Actinomycetota</taxon>
        <taxon>Actinomycetes</taxon>
        <taxon>Actinomycetales</taxon>
        <taxon>Actinomycetaceae</taxon>
        <taxon>Bowdeniella</taxon>
    </lineage>
</organism>
<reference evidence="3" key="1">
    <citation type="submission" date="2016-10" db="EMBL/GenBank/DDBJ databases">
        <authorList>
            <person name="Varghese N."/>
            <person name="Submissions S."/>
        </authorList>
    </citation>
    <scope>NUCLEOTIDE SEQUENCE [LARGE SCALE GENOMIC DNA]</scope>
    <source>
        <strain evidence="3">KPR-1</strain>
    </source>
</reference>
<dbReference type="InterPro" id="IPR006385">
    <property type="entry name" value="HAD_hydro_SerB1"/>
</dbReference>
<dbReference type="NCBIfam" id="TIGR01490">
    <property type="entry name" value="HAD-SF-IB-hyp1"/>
    <property type="match status" value="1"/>
</dbReference>
<sequence>MDRKVAAFFDVDNTLIRGASAYHLARELYRREFFGARDILFAARHAALYSLFGETVPRVEAVRSRALAAIKGHAVAEVISIGEEVYAAVLAPRVVTGTKHILDDHLAQGHEVWLVTATPVELSEHIAARLGATGSLGTRAEHVDGIYTGHLSAPFLHGQVKADAIRQLAAERGIDLAASFAYGDSLNDVPLLAAVGNPVAVNPEPRLKAYASEHGWRITTFKQSRRRLMTGIGRGVQSASLAGLLWAAAAVVKSLRGRTR</sequence>
<dbReference type="PANTHER" id="PTHR43344">
    <property type="entry name" value="PHOSPHOSERINE PHOSPHATASE"/>
    <property type="match status" value="1"/>
</dbReference>
<dbReference type="Gene3D" id="1.20.1440.100">
    <property type="entry name" value="SG protein - dephosphorylation function"/>
    <property type="match status" value="1"/>
</dbReference>
<protein>
    <submittedName>
        <fullName evidence="2">HAD-superfamily subfamily IB hydrolase, TIGR01490</fullName>
    </submittedName>
</protein>
<dbReference type="Gene3D" id="3.40.50.1000">
    <property type="entry name" value="HAD superfamily/HAD-like"/>
    <property type="match status" value="1"/>
</dbReference>
<gene>
    <name evidence="2" type="ORF">SAMN02910418_00642</name>
</gene>
<dbReference type="CDD" id="cd02612">
    <property type="entry name" value="HAD_PGPPase"/>
    <property type="match status" value="1"/>
</dbReference>
<evidence type="ECO:0000256" key="1">
    <source>
        <dbReference type="ARBA" id="ARBA00009184"/>
    </source>
</evidence>
<dbReference type="InterPro" id="IPR036412">
    <property type="entry name" value="HAD-like_sf"/>
</dbReference>
<proteinExistence type="inferred from homology"/>
<dbReference type="PANTHER" id="PTHR43344:SF15">
    <property type="entry name" value="PHOSPHOSERINE PHOSPHATASE SERB1"/>
    <property type="match status" value="1"/>
</dbReference>
<dbReference type="InterPro" id="IPR050582">
    <property type="entry name" value="HAD-like_SerB"/>
</dbReference>
<dbReference type="GO" id="GO:0016787">
    <property type="term" value="F:hydrolase activity"/>
    <property type="evidence" value="ECO:0007669"/>
    <property type="project" value="UniProtKB-KW"/>
</dbReference>